<protein>
    <submittedName>
        <fullName evidence="1">Uncharacterized protein</fullName>
    </submittedName>
</protein>
<sequence>MPYAIVYPRSSMQRDVTITGPYPVPVGDWLVGGIRVTAVPVGLTPVALPPIAMAGRRWISVYNNSDDSIYFLDSIDQTVADGHPLEAGDPFAINLDQNVILYAISEVALTPCDIRIMEGA</sequence>
<organism evidence="1">
    <name type="scientific">marine sediment metagenome</name>
    <dbReference type="NCBI Taxonomy" id="412755"/>
    <lineage>
        <taxon>unclassified sequences</taxon>
        <taxon>metagenomes</taxon>
        <taxon>ecological metagenomes</taxon>
    </lineage>
</organism>
<accession>X1F3Q2</accession>
<proteinExistence type="predicted"/>
<name>X1F3Q2_9ZZZZ</name>
<reference evidence="1" key="1">
    <citation type="journal article" date="2014" name="Front. Microbiol.">
        <title>High frequency of phylogenetically diverse reductive dehalogenase-homologous genes in deep subseafloor sedimentary metagenomes.</title>
        <authorList>
            <person name="Kawai M."/>
            <person name="Futagami T."/>
            <person name="Toyoda A."/>
            <person name="Takaki Y."/>
            <person name="Nishi S."/>
            <person name="Hori S."/>
            <person name="Arai W."/>
            <person name="Tsubouchi T."/>
            <person name="Morono Y."/>
            <person name="Uchiyama I."/>
            <person name="Ito T."/>
            <person name="Fujiyama A."/>
            <person name="Inagaki F."/>
            <person name="Takami H."/>
        </authorList>
    </citation>
    <scope>NUCLEOTIDE SEQUENCE</scope>
    <source>
        <strain evidence="1">Expedition CK06-06</strain>
    </source>
</reference>
<dbReference type="EMBL" id="BARU01003456">
    <property type="protein sequence ID" value="GAH23974.1"/>
    <property type="molecule type" value="Genomic_DNA"/>
</dbReference>
<evidence type="ECO:0000313" key="1">
    <source>
        <dbReference type="EMBL" id="GAH23974.1"/>
    </source>
</evidence>
<comment type="caution">
    <text evidence="1">The sequence shown here is derived from an EMBL/GenBank/DDBJ whole genome shotgun (WGS) entry which is preliminary data.</text>
</comment>
<gene>
    <name evidence="1" type="ORF">S03H2_07476</name>
</gene>
<dbReference type="AlphaFoldDB" id="X1F3Q2"/>